<dbReference type="VEuPathDB" id="FungiDB:ATCC64974_14930"/>
<dbReference type="Pfam" id="PF01187">
    <property type="entry name" value="MIF"/>
    <property type="match status" value="1"/>
</dbReference>
<evidence type="ECO:0000256" key="5">
    <source>
        <dbReference type="ARBA" id="ARBA00023125"/>
    </source>
</evidence>
<dbReference type="SUPFAM" id="SSF55331">
    <property type="entry name" value="Tautomerase/MIF"/>
    <property type="match status" value="1"/>
</dbReference>
<gene>
    <name evidence="10" type="ORF">ABL_01621</name>
</gene>
<feature type="region of interest" description="Disordered" evidence="9">
    <location>
        <begin position="463"/>
        <end position="619"/>
    </location>
</feature>
<sequence>MTARRHRIDFSLRRRRNDLSNTSSGSISPPVPVLQSPVTFQAFASVNVSEATLKQKNKLERAPVRPSMFLEEKDDDEAPISALTGGAPLDVKPAHVERKSVEEKPMTRTKSQYFEDAFSTRGPLTSPRTQISQDSVVVVEIKVNTKVKEMESLVSNISSHMARIFQKSETLMMTTIQDDACIQFGRVNLPAYLMKVFALPYLIAPITNLRSTILIQAALQEILHVAPNRGVILYIPIPEENFATNGVTMMGEIARLERSSPDHGSGLFKTVSRTMSRRLKSTSSQSAPISVATTSSWACGGTQAPSPGKESLASDATDSDVKSKSDACNCRGTWGKGIARVFRSNYPAAYEVYRSYCRQFSSKPRYDTVTTSDGTRKARLPEGTALIIPPQKRDHENDRRKRHWIICLFTSRGLGRMVSPENIVLENTELAIADMKKQLDRIEDQKGSLLELWSCRFNSGLFDSKSPDHASRTRASAQEDQIPATNTPYHQLTTKVTNLDTKTQHTMPPERKPAQKRRQLPFKPPSRTSSTAAAPASSSSTTSKPKGKATTKSTTTTAASKRGPKPKEASAKASSSKSARPRPSSPSPADSDEDSNNDNDNASSSPARSDASSPEPEPEPDYILAEIIHKDQPSDDVLTNDPVIPPKLLTRLLHHHFQNEKTKIAKDANTVVAKYVDVFVREALARAAFERTEAVGKGASVGDGFLEVEDLEKMAPQLVMDF</sequence>
<dbReference type="Gene3D" id="1.10.20.10">
    <property type="entry name" value="Histone, subunit A"/>
    <property type="match status" value="1"/>
</dbReference>
<evidence type="ECO:0000256" key="1">
    <source>
        <dbReference type="ARBA" id="ARBA00004123"/>
    </source>
</evidence>
<feature type="coiled-coil region" evidence="8">
    <location>
        <begin position="425"/>
        <end position="452"/>
    </location>
</feature>
<proteinExistence type="inferred from homology"/>
<dbReference type="GO" id="GO:0031297">
    <property type="term" value="P:replication fork processing"/>
    <property type="evidence" value="ECO:0007669"/>
    <property type="project" value="TreeGrafter"/>
</dbReference>
<comment type="similarity">
    <text evidence="2">Belongs to the MIF family.</text>
</comment>
<feature type="compositionally biased region" description="Low complexity" evidence="9">
    <location>
        <begin position="598"/>
        <end position="614"/>
    </location>
</feature>
<evidence type="ECO:0000256" key="2">
    <source>
        <dbReference type="ARBA" id="ARBA00005851"/>
    </source>
</evidence>
<keyword evidence="7" id="KW-0539">Nucleus</keyword>
<organism evidence="10 11">
    <name type="scientific">Aspergillus niger</name>
    <dbReference type="NCBI Taxonomy" id="5061"/>
    <lineage>
        <taxon>Eukaryota</taxon>
        <taxon>Fungi</taxon>
        <taxon>Dikarya</taxon>
        <taxon>Ascomycota</taxon>
        <taxon>Pezizomycotina</taxon>
        <taxon>Eurotiomycetes</taxon>
        <taxon>Eurotiomycetidae</taxon>
        <taxon>Eurotiales</taxon>
        <taxon>Aspergillaceae</taxon>
        <taxon>Aspergillus</taxon>
        <taxon>Aspergillus subgen. Circumdati</taxon>
    </lineage>
</organism>
<evidence type="ECO:0000313" key="10">
    <source>
        <dbReference type="EMBL" id="GAQ36345.1"/>
    </source>
</evidence>
<protein>
    <submittedName>
        <fullName evidence="10">MIF domain protein</fullName>
    </submittedName>
</protein>
<keyword evidence="6" id="KW-0234">DNA repair</keyword>
<dbReference type="GO" id="GO:0046982">
    <property type="term" value="F:protein heterodimerization activity"/>
    <property type="evidence" value="ECO:0007669"/>
    <property type="project" value="InterPro"/>
</dbReference>
<comment type="subcellular location">
    <subcellularLocation>
        <location evidence="1">Nucleus</location>
    </subcellularLocation>
</comment>
<dbReference type="InterPro" id="IPR018552">
    <property type="entry name" value="CENP-X"/>
</dbReference>
<dbReference type="GO" id="GO:0071821">
    <property type="term" value="C:FANCM-MHF complex"/>
    <property type="evidence" value="ECO:0007669"/>
    <property type="project" value="TreeGrafter"/>
</dbReference>
<feature type="compositionally biased region" description="Polar residues" evidence="9">
    <location>
        <begin position="473"/>
        <end position="506"/>
    </location>
</feature>
<dbReference type="VEuPathDB" id="FungiDB:ASPNIDRAFT2_1083140"/>
<dbReference type="Proteomes" id="UP000068243">
    <property type="component" value="Unassembled WGS sequence"/>
</dbReference>
<feature type="compositionally biased region" description="Low complexity" evidence="9">
    <location>
        <begin position="571"/>
        <end position="582"/>
    </location>
</feature>
<dbReference type="VEuPathDB" id="FungiDB:ASPNIDRAFT2_1132368"/>
<dbReference type="Pfam" id="PF09415">
    <property type="entry name" value="CENP-X"/>
    <property type="match status" value="1"/>
</dbReference>
<evidence type="ECO:0000256" key="3">
    <source>
        <dbReference type="ARBA" id="ARBA00009359"/>
    </source>
</evidence>
<dbReference type="SUPFAM" id="SSF52949">
    <property type="entry name" value="Macro domain-like"/>
    <property type="match status" value="1"/>
</dbReference>
<dbReference type="VEuPathDB" id="FungiDB:An01g10680"/>
<feature type="region of interest" description="Disordered" evidence="9">
    <location>
        <begin position="1"/>
        <end position="30"/>
    </location>
</feature>
<comment type="similarity">
    <text evidence="3">Belongs to the CENP-X/MHF2 family.</text>
</comment>
<dbReference type="Gene3D" id="3.30.429.10">
    <property type="entry name" value="Macrophage Migration Inhibitory Factor"/>
    <property type="match status" value="1"/>
</dbReference>
<dbReference type="VEuPathDB" id="FungiDB:ATCC64974_14910"/>
<dbReference type="AlphaFoldDB" id="A0A100I7Y5"/>
<keyword evidence="8" id="KW-0175">Coiled coil</keyword>
<comment type="caution">
    <text evidence="10">The sequence shown here is derived from an EMBL/GenBank/DDBJ whole genome shotgun (WGS) entry which is preliminary data.</text>
</comment>
<keyword evidence="4" id="KW-0227">DNA damage</keyword>
<dbReference type="GO" id="GO:0006281">
    <property type="term" value="P:DNA repair"/>
    <property type="evidence" value="ECO:0007669"/>
    <property type="project" value="UniProtKB-KW"/>
</dbReference>
<dbReference type="VEuPathDB" id="FungiDB:M747DRAFT_297830"/>
<dbReference type="InterPro" id="IPR014347">
    <property type="entry name" value="Tautomerase/MIF_sf"/>
</dbReference>
<dbReference type="EMBL" id="BCMY01000002">
    <property type="protein sequence ID" value="GAQ36345.1"/>
    <property type="molecule type" value="Genomic_DNA"/>
</dbReference>
<dbReference type="InterPro" id="IPR001398">
    <property type="entry name" value="Macrophage_inhib_fac"/>
</dbReference>
<dbReference type="PANTHER" id="PTHR28680">
    <property type="entry name" value="CENTROMERE PROTEIN X"/>
    <property type="match status" value="1"/>
</dbReference>
<dbReference type="GO" id="GO:0051382">
    <property type="term" value="P:kinetochore assembly"/>
    <property type="evidence" value="ECO:0007669"/>
    <property type="project" value="InterPro"/>
</dbReference>
<dbReference type="VEuPathDB" id="FungiDB:M747DRAFT_333524"/>
<dbReference type="InterPro" id="IPR043472">
    <property type="entry name" value="Macro_dom-like"/>
</dbReference>
<evidence type="ECO:0000256" key="4">
    <source>
        <dbReference type="ARBA" id="ARBA00022763"/>
    </source>
</evidence>
<accession>A0A100I7Y5</accession>
<reference evidence="11" key="1">
    <citation type="journal article" date="2016" name="Genome Announc.">
        <title>Draft genome sequence of Aspergillus niger strain An76.</title>
        <authorList>
            <person name="Gong W."/>
            <person name="Cheng Z."/>
            <person name="Zhang H."/>
            <person name="Liu L."/>
            <person name="Gao P."/>
            <person name="Wang L."/>
        </authorList>
    </citation>
    <scope>NUCLEOTIDE SEQUENCE [LARGE SCALE GENOMIC DNA]</scope>
    <source>
        <strain evidence="11">An76</strain>
    </source>
</reference>
<keyword evidence="5" id="KW-0238">DNA-binding</keyword>
<dbReference type="OrthoDB" id="255819at2759"/>
<evidence type="ECO:0000256" key="8">
    <source>
        <dbReference type="SAM" id="Coils"/>
    </source>
</evidence>
<dbReference type="GO" id="GO:0003677">
    <property type="term" value="F:DNA binding"/>
    <property type="evidence" value="ECO:0007669"/>
    <property type="project" value="UniProtKB-KW"/>
</dbReference>
<evidence type="ECO:0000313" key="11">
    <source>
        <dbReference type="Proteomes" id="UP000068243"/>
    </source>
</evidence>
<evidence type="ECO:0000256" key="9">
    <source>
        <dbReference type="SAM" id="MobiDB-lite"/>
    </source>
</evidence>
<evidence type="ECO:0000256" key="6">
    <source>
        <dbReference type="ARBA" id="ARBA00023204"/>
    </source>
</evidence>
<name>A0A100I7Y5_ASPNG</name>
<feature type="compositionally biased region" description="Low complexity" evidence="9">
    <location>
        <begin position="525"/>
        <end position="561"/>
    </location>
</feature>
<dbReference type="PANTHER" id="PTHR28680:SF1">
    <property type="entry name" value="CENTROMERE PROTEIN X"/>
    <property type="match status" value="1"/>
</dbReference>
<evidence type="ECO:0000256" key="7">
    <source>
        <dbReference type="ARBA" id="ARBA00023242"/>
    </source>
</evidence>
<dbReference type="Gene3D" id="3.40.220.10">
    <property type="entry name" value="Leucine Aminopeptidase, subunit E, domain 1"/>
    <property type="match status" value="1"/>
</dbReference>
<dbReference type="CDD" id="cd22921">
    <property type="entry name" value="HFD_CENP-X"/>
    <property type="match status" value="1"/>
</dbReference>
<dbReference type="InterPro" id="IPR009072">
    <property type="entry name" value="Histone-fold"/>
</dbReference>
<dbReference type="VEuPathDB" id="FungiDB:An01g10690"/>
<feature type="region of interest" description="Disordered" evidence="9">
    <location>
        <begin position="298"/>
        <end position="326"/>
    </location>
</feature>
<dbReference type="GO" id="GO:0000712">
    <property type="term" value="P:resolution of meiotic recombination intermediates"/>
    <property type="evidence" value="ECO:0007669"/>
    <property type="project" value="TreeGrafter"/>
</dbReference>